<reference evidence="4 5" key="1">
    <citation type="submission" date="2017-03" db="EMBL/GenBank/DDBJ databases">
        <title>An alternative strategy for trypanosome survival in the mammalian bloodstream revealed through genome and transcriptome analysis of the ubiquitous bovine parasite Trypanosoma (Megatrypanum) theileri.</title>
        <authorList>
            <person name="Kelly S."/>
            <person name="Ivens A."/>
            <person name="Mott A."/>
            <person name="O'Neill E."/>
            <person name="Emms D."/>
            <person name="Macleod O."/>
            <person name="Voorheis P."/>
            <person name="Matthews J."/>
            <person name="Matthews K."/>
            <person name="Carrington M."/>
        </authorList>
    </citation>
    <scope>NUCLEOTIDE SEQUENCE [LARGE SCALE GENOMIC DNA]</scope>
    <source>
        <strain evidence="4">Edinburgh</strain>
    </source>
</reference>
<evidence type="ECO:0000256" key="2">
    <source>
        <dbReference type="SAM" id="MobiDB-lite"/>
    </source>
</evidence>
<proteinExistence type="predicted"/>
<feature type="signal peptide" evidence="3">
    <location>
        <begin position="1"/>
        <end position="22"/>
    </location>
</feature>
<keyword evidence="5" id="KW-1185">Reference proteome</keyword>
<accession>A0A1X0NE44</accession>
<evidence type="ECO:0000313" key="5">
    <source>
        <dbReference type="Proteomes" id="UP000192257"/>
    </source>
</evidence>
<name>A0A1X0NE44_9TRYP</name>
<feature type="region of interest" description="Disordered" evidence="2">
    <location>
        <begin position="246"/>
        <end position="320"/>
    </location>
</feature>
<organism evidence="4 5">
    <name type="scientific">Trypanosoma theileri</name>
    <dbReference type="NCBI Taxonomy" id="67003"/>
    <lineage>
        <taxon>Eukaryota</taxon>
        <taxon>Discoba</taxon>
        <taxon>Euglenozoa</taxon>
        <taxon>Kinetoplastea</taxon>
        <taxon>Metakinetoplastina</taxon>
        <taxon>Trypanosomatida</taxon>
        <taxon>Trypanosomatidae</taxon>
        <taxon>Trypanosoma</taxon>
    </lineage>
</organism>
<keyword evidence="3" id="KW-0732">Signal</keyword>
<feature type="coiled-coil region" evidence="1">
    <location>
        <begin position="218"/>
        <end position="245"/>
    </location>
</feature>
<dbReference type="AlphaFoldDB" id="A0A1X0NE44"/>
<dbReference type="VEuPathDB" id="TriTrypDB:TM35_001141050"/>
<sequence>MLACRVLCLWAILFCCVSVSGATETVEHKIEINKELKSITEMADEAVAFVKEANATRNETLHLKDQCNAAAEYATYLTREATTFVESLDQFVKTAENDPSDGEAEKKKGDELLEKITNAAADAENTARLTTAATVPTIEYGLAARQLLIYFIYSYEKKKSSMEQPDGGDKLKQLETIHKKVETAFPYTNGTALSELSLGALIAAEDADEAALKAEAAVKSAKIAANLLMEALKKLEEVITAAKERIKEIPPRQNQGSANTTGDKGVPGDFTTNKQPSSASTTVTSDTQETNPTTPPSIENTTTDASTTTTTTTTLPSASTTEITNSIASTVQKKTNVDSSSVSPVWMRTAAPLLIVVVLFSATVY</sequence>
<feature type="compositionally biased region" description="Polar residues" evidence="2">
    <location>
        <begin position="252"/>
        <end position="262"/>
    </location>
</feature>
<feature type="chain" id="PRO_5012100292" evidence="3">
    <location>
        <begin position="23"/>
        <end position="365"/>
    </location>
</feature>
<gene>
    <name evidence="4" type="ORF">TM35_001141050</name>
</gene>
<evidence type="ECO:0000256" key="1">
    <source>
        <dbReference type="SAM" id="Coils"/>
    </source>
</evidence>
<dbReference type="Proteomes" id="UP000192257">
    <property type="component" value="Unassembled WGS sequence"/>
</dbReference>
<comment type="caution">
    <text evidence="4">The sequence shown here is derived from an EMBL/GenBank/DDBJ whole genome shotgun (WGS) entry which is preliminary data.</text>
</comment>
<protein>
    <submittedName>
        <fullName evidence="4">Uncharacterized protein</fullName>
    </submittedName>
</protein>
<keyword evidence="1" id="KW-0175">Coiled coil</keyword>
<evidence type="ECO:0000256" key="3">
    <source>
        <dbReference type="SAM" id="SignalP"/>
    </source>
</evidence>
<feature type="compositionally biased region" description="Polar residues" evidence="2">
    <location>
        <begin position="270"/>
        <end position="300"/>
    </location>
</feature>
<dbReference type="EMBL" id="NBCO01000114">
    <property type="protein sequence ID" value="ORC81510.1"/>
    <property type="molecule type" value="Genomic_DNA"/>
</dbReference>
<dbReference type="GeneID" id="39991522"/>
<dbReference type="RefSeq" id="XP_028876963.1">
    <property type="nucleotide sequence ID" value="XM_029031742.1"/>
</dbReference>
<feature type="compositionally biased region" description="Low complexity" evidence="2">
    <location>
        <begin position="301"/>
        <end position="320"/>
    </location>
</feature>
<evidence type="ECO:0000313" key="4">
    <source>
        <dbReference type="EMBL" id="ORC81510.1"/>
    </source>
</evidence>